<dbReference type="KEGG" id="pdt:Prede_2474"/>
<dbReference type="HOGENOM" id="CLU_3409909_0_0_10"/>
<organism evidence="1 2">
    <name type="scientific">Prevotella dentalis (strain ATCC 49559 / DSM 3688 / JCM 13448 / NCTC 12043 / ES 2772)</name>
    <name type="common">Mitsuokella dentalis</name>
    <dbReference type="NCBI Taxonomy" id="908937"/>
    <lineage>
        <taxon>Bacteria</taxon>
        <taxon>Pseudomonadati</taxon>
        <taxon>Bacteroidota</taxon>
        <taxon>Bacteroidia</taxon>
        <taxon>Bacteroidales</taxon>
        <taxon>Prevotellaceae</taxon>
        <taxon>Prevotella</taxon>
    </lineage>
</organism>
<dbReference type="EMBL" id="CP003369">
    <property type="protein sequence ID" value="AGB29721.1"/>
    <property type="molecule type" value="Genomic_DNA"/>
</dbReference>
<gene>
    <name evidence="1" type="ordered locus">Prede_2474</name>
</gene>
<evidence type="ECO:0000313" key="2">
    <source>
        <dbReference type="Proteomes" id="UP000010862"/>
    </source>
</evidence>
<protein>
    <submittedName>
        <fullName evidence="1">Uncharacterized protein</fullName>
    </submittedName>
</protein>
<keyword evidence="2" id="KW-1185">Reference proteome</keyword>
<dbReference type="PATRIC" id="fig|908937.9.peg.2612"/>
<reference evidence="1" key="1">
    <citation type="submission" date="2012-02" db="EMBL/GenBank/DDBJ databases">
        <title>Complete sequence of chromosome 2 of Prevotella dentalis DSM 3688.</title>
        <authorList>
            <consortium name="US DOE Joint Genome Institute (JGI-PGF)"/>
            <person name="Lucas S."/>
            <person name="Copeland A."/>
            <person name="Lapidus A."/>
            <person name="Glavina del Rio T."/>
            <person name="Dalin E."/>
            <person name="Tice H."/>
            <person name="Bruce D."/>
            <person name="Goodwin L."/>
            <person name="Pitluck S."/>
            <person name="Peters L."/>
            <person name="Mikhailova N."/>
            <person name="Chertkov O."/>
            <person name="Kyrpides N."/>
            <person name="Mavromatis K."/>
            <person name="Ivanova N."/>
            <person name="Brettin T."/>
            <person name="Detter J.C."/>
            <person name="Han C."/>
            <person name="Larimer F."/>
            <person name="Land M."/>
            <person name="Hauser L."/>
            <person name="Markowitz V."/>
            <person name="Cheng J.-F."/>
            <person name="Hugenholtz P."/>
            <person name="Woyke T."/>
            <person name="Wu D."/>
            <person name="Gronow S."/>
            <person name="Wellnitz S."/>
            <person name="Brambilla E."/>
            <person name="Klenk H.-P."/>
            <person name="Eisen J.A."/>
        </authorList>
    </citation>
    <scope>NUCLEOTIDE SEQUENCE [LARGE SCALE GENOMIC DNA]</scope>
    <source>
        <strain evidence="1">DSM 3688</strain>
    </source>
</reference>
<accession>L0JHC3</accession>
<dbReference type="Proteomes" id="UP000010862">
    <property type="component" value="Chromosome 2"/>
</dbReference>
<evidence type="ECO:0000313" key="1">
    <source>
        <dbReference type="EMBL" id="AGB29721.1"/>
    </source>
</evidence>
<dbReference type="AlphaFoldDB" id="L0JHC3"/>
<proteinExistence type="predicted"/>
<name>L0JHC3_PREDD</name>
<sequence>MSVVANTTRDYPFTYIANILKVFDDCKKM</sequence>